<dbReference type="AlphaFoldDB" id="A0A1U7HTG7"/>
<dbReference type="STRING" id="1921803.NIES593_01925"/>
<accession>A0A1U7HTG7</accession>
<protein>
    <recommendedName>
        <fullName evidence="3">Calcium-binding protein</fullName>
    </recommendedName>
</protein>
<keyword evidence="2" id="KW-1185">Reference proteome</keyword>
<reference evidence="1 2" key="1">
    <citation type="submission" date="2016-11" db="EMBL/GenBank/DDBJ databases">
        <title>Draft Genome Sequences of Nine Cyanobacterial Strains from Diverse Habitats.</title>
        <authorList>
            <person name="Zhu T."/>
            <person name="Hou S."/>
            <person name="Lu X."/>
            <person name="Hess W.R."/>
        </authorList>
    </citation>
    <scope>NUCLEOTIDE SEQUENCE [LARGE SCALE GENOMIC DNA]</scope>
    <source>
        <strain evidence="1 2">NIES-593</strain>
    </source>
</reference>
<organism evidence="1 2">
    <name type="scientific">Hydrococcus rivularis NIES-593</name>
    <dbReference type="NCBI Taxonomy" id="1921803"/>
    <lineage>
        <taxon>Bacteria</taxon>
        <taxon>Bacillati</taxon>
        <taxon>Cyanobacteriota</taxon>
        <taxon>Cyanophyceae</taxon>
        <taxon>Pleurocapsales</taxon>
        <taxon>Hydrococcaceae</taxon>
        <taxon>Hydrococcus</taxon>
    </lineage>
</organism>
<dbReference type="OrthoDB" id="490661at2"/>
<dbReference type="EMBL" id="MRCB01000001">
    <property type="protein sequence ID" value="OKH26825.1"/>
    <property type="molecule type" value="Genomic_DNA"/>
</dbReference>
<name>A0A1U7HTG7_9CYAN</name>
<comment type="caution">
    <text evidence="1">The sequence shown here is derived from an EMBL/GenBank/DDBJ whole genome shotgun (WGS) entry which is preliminary data.</text>
</comment>
<dbReference type="Proteomes" id="UP000186868">
    <property type="component" value="Unassembled WGS sequence"/>
</dbReference>
<evidence type="ECO:0000313" key="1">
    <source>
        <dbReference type="EMBL" id="OKH26825.1"/>
    </source>
</evidence>
<evidence type="ECO:0008006" key="3">
    <source>
        <dbReference type="Google" id="ProtNLM"/>
    </source>
</evidence>
<dbReference type="PRINTS" id="PR00313">
    <property type="entry name" value="CABNDNGRPT"/>
</dbReference>
<proteinExistence type="predicted"/>
<dbReference type="Gene3D" id="2.150.10.10">
    <property type="entry name" value="Serralysin-like metalloprotease, C-terminal"/>
    <property type="match status" value="1"/>
</dbReference>
<dbReference type="InterPro" id="IPR011049">
    <property type="entry name" value="Serralysin-like_metalloprot_C"/>
</dbReference>
<dbReference type="RefSeq" id="WP_073597955.1">
    <property type="nucleotide sequence ID" value="NZ_MRCB01000001.1"/>
</dbReference>
<dbReference type="InterPro" id="IPR001343">
    <property type="entry name" value="Hemolysn_Ca-bd"/>
</dbReference>
<dbReference type="GO" id="GO:0005509">
    <property type="term" value="F:calcium ion binding"/>
    <property type="evidence" value="ECO:0007669"/>
    <property type="project" value="InterPro"/>
</dbReference>
<evidence type="ECO:0000313" key="2">
    <source>
        <dbReference type="Proteomes" id="UP000186868"/>
    </source>
</evidence>
<dbReference type="SUPFAM" id="SSF51120">
    <property type="entry name" value="beta-Roll"/>
    <property type="match status" value="1"/>
</dbReference>
<dbReference type="InterPro" id="IPR018511">
    <property type="entry name" value="Hemolysin-typ_Ca-bd_CS"/>
</dbReference>
<dbReference type="PROSITE" id="PS00330">
    <property type="entry name" value="HEMOLYSIN_CALCIUM"/>
    <property type="match status" value="2"/>
</dbReference>
<sequence length="652" mass="66889">MTTINIPAGQTVTEGVILDEFGESLKVAGRLETDATQPAVLTQNTLNQIDVKDSGEIVSADPTNTAIQVEGIGTVINNDGLINGGFNGINIANGDTASARIFNTGTITSGSRAVNIGGVGGVLINEGLITGSADPRNGTVYGDVTARNIFIENRSTGVIDVGEGLNGDAISLELGAEVNGSVVNRGLVQGRGLPDGAPDNNTNQASAVRLYWVGASGAETSVFKGNIENYGTFAAENGAAVLIENRTQLNGDIINSGTIISDNLANGTGILLANGSQLTGEIVNSGTINGGRDGVNFANGGQVNGVLRNTEDGIITSSSRSVNIGGDEVTLINEGLITGSADPRNGTVYGDVTARNIFIENRSTGVIDVGEGLNGDAISLELGAEVNGSVVNRGLVQGRGLPDGAPDNNTNQASAVRLYWVGASGAETSVFNGNIENYGTFAAENGATVLIEDRTQLNGWIINRGTIDGGAIPDGKLAIDASEAEGFVRVRNQGTINGDVLLSAGNDLFDGRGGTVNGLVYGGDGNDTLIGGNGKDYLAGGLGNDVLRGNGGDDWLDGGAGSDILRGGGGGDTFRFGGEIFQDGQQDLDRIRGFQAGDTFDFSEYLQVGGQISFVRGQQDLLINLSNEDFVNVRGNLNAAEQQLLNLTSTVV</sequence>
<gene>
    <name evidence="1" type="ORF">NIES593_01925</name>
</gene>
<dbReference type="Pfam" id="PF00353">
    <property type="entry name" value="HemolysinCabind"/>
    <property type="match status" value="1"/>
</dbReference>